<reference evidence="10" key="1">
    <citation type="submission" date="2018-07" db="EMBL/GenBank/DDBJ databases">
        <authorList>
            <person name="Peiro R."/>
            <person name="Begona"/>
            <person name="Cbmso G."/>
            <person name="Lopez M."/>
            <person name="Gonzalez S."/>
        </authorList>
    </citation>
    <scope>NUCLEOTIDE SEQUENCE [LARGE SCALE GENOMIC DNA]</scope>
</reference>
<feature type="transmembrane region" description="Helical" evidence="7">
    <location>
        <begin position="97"/>
        <end position="114"/>
    </location>
</feature>
<dbReference type="STRING" id="1336235.GCA_000518785_03804"/>
<gene>
    <name evidence="9" type="ORF">RHIZ70_267</name>
</gene>
<dbReference type="PANTHER" id="PTHR11403">
    <property type="entry name" value="CYTOCHROME C OXIDASE SUBUNIT III"/>
    <property type="match status" value="1"/>
</dbReference>
<dbReference type="SUPFAM" id="SSF81452">
    <property type="entry name" value="Cytochrome c oxidase subunit III-like"/>
    <property type="match status" value="1"/>
</dbReference>
<keyword evidence="4 7" id="KW-1133">Transmembrane helix</keyword>
<accession>A0A376A9L3</accession>
<dbReference type="PROSITE" id="PS50253">
    <property type="entry name" value="COX3"/>
    <property type="match status" value="1"/>
</dbReference>
<dbReference type="AlphaFoldDB" id="A0A376A9L3"/>
<comment type="subcellular location">
    <subcellularLocation>
        <location evidence="6">Cell membrane</location>
        <topology evidence="6">Multi-pass membrane protein</topology>
    </subcellularLocation>
    <subcellularLocation>
        <location evidence="1">Membrane</location>
        <topology evidence="1">Multi-pass membrane protein</topology>
    </subcellularLocation>
</comment>
<dbReference type="InterPro" id="IPR024791">
    <property type="entry name" value="Cyt_c/ubiquinol_Oxase_su3"/>
</dbReference>
<evidence type="ECO:0000313" key="9">
    <source>
        <dbReference type="EMBL" id="SSC64559.1"/>
    </source>
</evidence>
<feature type="transmembrane region" description="Helical" evidence="7">
    <location>
        <begin position="165"/>
        <end position="187"/>
    </location>
</feature>
<evidence type="ECO:0000256" key="4">
    <source>
        <dbReference type="ARBA" id="ARBA00022989"/>
    </source>
</evidence>
<evidence type="ECO:0000259" key="8">
    <source>
        <dbReference type="PROSITE" id="PS50253"/>
    </source>
</evidence>
<proteinExistence type="inferred from homology"/>
<evidence type="ECO:0000256" key="5">
    <source>
        <dbReference type="ARBA" id="ARBA00023136"/>
    </source>
</evidence>
<keyword evidence="3 6" id="KW-0812">Transmembrane</keyword>
<dbReference type="GO" id="GO:0004129">
    <property type="term" value="F:cytochrome-c oxidase activity"/>
    <property type="evidence" value="ECO:0007669"/>
    <property type="project" value="InterPro"/>
</dbReference>
<dbReference type="Gene3D" id="1.20.120.80">
    <property type="entry name" value="Cytochrome c oxidase, subunit III, four-helix bundle"/>
    <property type="match status" value="1"/>
</dbReference>
<dbReference type="GO" id="GO:0019646">
    <property type="term" value="P:aerobic electron transport chain"/>
    <property type="evidence" value="ECO:0007669"/>
    <property type="project" value="InterPro"/>
</dbReference>
<dbReference type="OrthoDB" id="9810850at2"/>
<dbReference type="InterPro" id="IPR013833">
    <property type="entry name" value="Cyt_c_oxidase_su3_a-hlx"/>
</dbReference>
<dbReference type="PANTHER" id="PTHR11403:SF6">
    <property type="entry name" value="NITRIC OXIDE REDUCTASE SUBUNIT E"/>
    <property type="match status" value="1"/>
</dbReference>
<feature type="transmembrane region" description="Helical" evidence="7">
    <location>
        <begin position="24"/>
        <end position="46"/>
    </location>
</feature>
<comment type="similarity">
    <text evidence="2 6">Belongs to the cytochrome c oxidase subunit 3 family.</text>
</comment>
<evidence type="ECO:0000256" key="7">
    <source>
        <dbReference type="SAM" id="Phobius"/>
    </source>
</evidence>
<evidence type="ECO:0000256" key="6">
    <source>
        <dbReference type="RuleBase" id="RU003376"/>
    </source>
</evidence>
<dbReference type="Pfam" id="PF00510">
    <property type="entry name" value="COX3"/>
    <property type="match status" value="1"/>
</dbReference>
<dbReference type="InterPro" id="IPR035973">
    <property type="entry name" value="Cyt_c_oxidase_su3-like_sf"/>
</dbReference>
<keyword evidence="5 7" id="KW-0472">Membrane</keyword>
<protein>
    <recommendedName>
        <fullName evidence="8">Heme-copper oxidase subunit III family profile domain-containing protein</fullName>
    </recommendedName>
</protein>
<dbReference type="RefSeq" id="WP_115671742.1">
    <property type="nucleotide sequence ID" value="NZ_UEYP01000012.1"/>
</dbReference>
<dbReference type="EMBL" id="UEYP01000012">
    <property type="protein sequence ID" value="SSC64559.1"/>
    <property type="molecule type" value="Genomic_DNA"/>
</dbReference>
<keyword evidence="10" id="KW-1185">Reference proteome</keyword>
<feature type="transmembrane region" description="Helical" evidence="7">
    <location>
        <begin position="66"/>
        <end position="85"/>
    </location>
</feature>
<name>A0A376A9L3_9HYPH</name>
<sequence length="189" mass="20583">MMTGTNISAVAIAAPVEEEESDVLLLWVLVWSELVAFGILIGAFLVMSAFEPERFALARLHLSPGLAAINTVVLLTSGWQAAVAARPTASARQVRRSLIAAALLGFVFLLVKLAEYAGEIRYAGDAAVSGFFELYFIITGFHLLHVVFGALVMLLIAWRPTRGNVALITTLWHAIDLVWIVMFPIIYLA</sequence>
<feature type="domain" description="Heme-copper oxidase subunit III family profile" evidence="8">
    <location>
        <begin position="26"/>
        <end position="189"/>
    </location>
</feature>
<evidence type="ECO:0000256" key="2">
    <source>
        <dbReference type="ARBA" id="ARBA00010581"/>
    </source>
</evidence>
<evidence type="ECO:0000256" key="1">
    <source>
        <dbReference type="ARBA" id="ARBA00004141"/>
    </source>
</evidence>
<dbReference type="Proteomes" id="UP000254764">
    <property type="component" value="Unassembled WGS sequence"/>
</dbReference>
<evidence type="ECO:0000256" key="3">
    <source>
        <dbReference type="ARBA" id="ARBA00022692"/>
    </source>
</evidence>
<dbReference type="InterPro" id="IPR000298">
    <property type="entry name" value="Cyt_c_oxidase-like_su3"/>
</dbReference>
<dbReference type="GO" id="GO:0005886">
    <property type="term" value="C:plasma membrane"/>
    <property type="evidence" value="ECO:0007669"/>
    <property type="project" value="UniProtKB-SubCell"/>
</dbReference>
<evidence type="ECO:0000313" key="10">
    <source>
        <dbReference type="Proteomes" id="UP000254764"/>
    </source>
</evidence>
<organism evidence="9 10">
    <name type="scientific">Ciceribacter selenitireducens ATCC BAA-1503</name>
    <dbReference type="NCBI Taxonomy" id="1336235"/>
    <lineage>
        <taxon>Bacteria</taxon>
        <taxon>Pseudomonadati</taxon>
        <taxon>Pseudomonadota</taxon>
        <taxon>Alphaproteobacteria</taxon>
        <taxon>Hyphomicrobiales</taxon>
        <taxon>Rhizobiaceae</taxon>
        <taxon>Ciceribacter</taxon>
    </lineage>
</organism>
<feature type="transmembrane region" description="Helical" evidence="7">
    <location>
        <begin position="134"/>
        <end position="158"/>
    </location>
</feature>